<keyword evidence="21" id="KW-1185">Reference proteome</keyword>
<dbReference type="PANTHER" id="PTHR34148">
    <property type="entry name" value="ADENOSYLCOBINAMIDE-GDP RIBAZOLETRANSFERASE"/>
    <property type="match status" value="1"/>
</dbReference>
<dbReference type="Pfam" id="PF02654">
    <property type="entry name" value="CobS"/>
    <property type="match status" value="1"/>
</dbReference>
<evidence type="ECO:0000256" key="14">
    <source>
        <dbReference type="ARBA" id="ARBA00025228"/>
    </source>
</evidence>
<dbReference type="GO" id="GO:0005886">
    <property type="term" value="C:plasma membrane"/>
    <property type="evidence" value="ECO:0007669"/>
    <property type="project" value="UniProtKB-SubCell"/>
</dbReference>
<feature type="transmembrane region" description="Helical" evidence="19">
    <location>
        <begin position="31"/>
        <end position="54"/>
    </location>
</feature>
<dbReference type="GO" id="GO:0009236">
    <property type="term" value="P:cobalamin biosynthetic process"/>
    <property type="evidence" value="ECO:0007669"/>
    <property type="project" value="UniProtKB-UniRule"/>
</dbReference>
<evidence type="ECO:0000256" key="1">
    <source>
        <dbReference type="ARBA" id="ARBA00001946"/>
    </source>
</evidence>
<comment type="caution">
    <text evidence="20">The sequence shown here is derived from an EMBL/GenBank/DDBJ whole genome shotgun (WGS) entry which is preliminary data.</text>
</comment>
<evidence type="ECO:0000256" key="17">
    <source>
        <dbReference type="ARBA" id="ARBA00048623"/>
    </source>
</evidence>
<feature type="transmembrane region" description="Helical" evidence="19">
    <location>
        <begin position="182"/>
        <end position="215"/>
    </location>
</feature>
<proteinExistence type="inferred from homology"/>
<evidence type="ECO:0000256" key="13">
    <source>
        <dbReference type="ARBA" id="ARBA00023136"/>
    </source>
</evidence>
<evidence type="ECO:0000256" key="11">
    <source>
        <dbReference type="ARBA" id="ARBA00022842"/>
    </source>
</evidence>
<evidence type="ECO:0000256" key="16">
    <source>
        <dbReference type="ARBA" id="ARBA00032853"/>
    </source>
</evidence>
<feature type="transmembrane region" description="Helical" evidence="19">
    <location>
        <begin position="66"/>
        <end position="91"/>
    </location>
</feature>
<evidence type="ECO:0000256" key="4">
    <source>
        <dbReference type="ARBA" id="ARBA00010561"/>
    </source>
</evidence>
<keyword evidence="7 19" id="KW-1003">Cell membrane</keyword>
<accession>A0A3M8P9Y1</accession>
<evidence type="ECO:0000256" key="2">
    <source>
        <dbReference type="ARBA" id="ARBA00004651"/>
    </source>
</evidence>
<feature type="transmembrane region" description="Helical" evidence="19">
    <location>
        <begin position="112"/>
        <end position="132"/>
    </location>
</feature>
<dbReference type="NCBIfam" id="TIGR00317">
    <property type="entry name" value="cobS"/>
    <property type="match status" value="1"/>
</dbReference>
<dbReference type="OrthoDB" id="9794626at2"/>
<name>A0A3M8P9Y1_9BACL</name>
<reference evidence="20 21" key="1">
    <citation type="journal article" date="2018" name="Int. J. Syst. Evol. Microbiol.">
        <title>Planococcus salinus sp. nov., a moderately halophilic bacterium isolated from a saline-alkali soil.</title>
        <authorList>
            <person name="Gan L."/>
        </authorList>
    </citation>
    <scope>NUCLEOTIDE SEQUENCE [LARGE SCALE GENOMIC DNA]</scope>
    <source>
        <strain evidence="20 21">LCB217</strain>
    </source>
</reference>
<keyword evidence="9 19" id="KW-0808">Transferase</keyword>
<comment type="pathway">
    <text evidence="3 19">Cofactor biosynthesis; adenosylcobalamin biosynthesis; adenosylcobalamin from cob(II)yrinate a,c-diamide: step 7/7.</text>
</comment>
<keyword evidence="11 19" id="KW-0460">Magnesium</keyword>
<evidence type="ECO:0000256" key="8">
    <source>
        <dbReference type="ARBA" id="ARBA00022573"/>
    </source>
</evidence>
<comment type="catalytic activity">
    <reaction evidence="17 19">
        <text>alpha-ribazole + adenosylcob(III)inamide-GDP = adenosylcob(III)alamin + GMP + H(+)</text>
        <dbReference type="Rhea" id="RHEA:16049"/>
        <dbReference type="ChEBI" id="CHEBI:10329"/>
        <dbReference type="ChEBI" id="CHEBI:15378"/>
        <dbReference type="ChEBI" id="CHEBI:18408"/>
        <dbReference type="ChEBI" id="CHEBI:58115"/>
        <dbReference type="ChEBI" id="CHEBI:60487"/>
        <dbReference type="EC" id="2.7.8.26"/>
    </reaction>
</comment>
<sequence>MGHYITGFLLALQFFSVLPVKKELKMEKNDVTAMYAVLPLIGMLFGAILAITAFGVREYTDSSSLLLAFLIVLLSAVMTGGLHLDGLADAGDAFFSYQEREKRLEIMEDPRIGAFGTLVLLLVIIGKIFVIAEVIMTVPILLVAIIPLLSRSGLLLLFSLTKTAKETGLAAFFRQHMDLKKIGVAAFVYVMATGILLLFVTGWLTAVGLVAGLLLSFFCYRKWCLRHFGGVTGDLSGAYVEGVEWLLWIVVLLLI</sequence>
<keyword evidence="8 19" id="KW-0169">Cobalamin biosynthesis</keyword>
<evidence type="ECO:0000256" key="18">
    <source>
        <dbReference type="ARBA" id="ARBA00049504"/>
    </source>
</evidence>
<evidence type="ECO:0000256" key="3">
    <source>
        <dbReference type="ARBA" id="ARBA00004663"/>
    </source>
</evidence>
<dbReference type="InterPro" id="IPR003805">
    <property type="entry name" value="CobS"/>
</dbReference>
<keyword evidence="13 19" id="KW-0472">Membrane</keyword>
<gene>
    <name evidence="19 20" type="primary">cobS</name>
    <name evidence="20" type="ORF">EEX84_05275</name>
</gene>
<comment type="function">
    <text evidence="14 19">Joins adenosylcobinamide-GDP and alpha-ribazole to generate adenosylcobalamin (Ado-cobalamin). Also synthesizes adenosylcobalamin 5'-phosphate from adenosylcobinamide-GDP and alpha-ribazole 5'-phosphate.</text>
</comment>
<evidence type="ECO:0000256" key="5">
    <source>
        <dbReference type="ARBA" id="ARBA00013200"/>
    </source>
</evidence>
<comment type="subcellular location">
    <subcellularLocation>
        <location evidence="2 19">Cell membrane</location>
        <topology evidence="2 19">Multi-pass membrane protein</topology>
    </subcellularLocation>
</comment>
<evidence type="ECO:0000256" key="7">
    <source>
        <dbReference type="ARBA" id="ARBA00022475"/>
    </source>
</evidence>
<dbReference type="EMBL" id="RIAX01000003">
    <property type="protein sequence ID" value="RNF40050.1"/>
    <property type="molecule type" value="Genomic_DNA"/>
</dbReference>
<feature type="transmembrane region" description="Helical" evidence="19">
    <location>
        <begin position="138"/>
        <end position="161"/>
    </location>
</feature>
<dbReference type="EC" id="2.7.8.26" evidence="5 19"/>
<dbReference type="RefSeq" id="WP_123164558.1">
    <property type="nucleotide sequence ID" value="NZ_RIAX01000003.1"/>
</dbReference>
<comment type="similarity">
    <text evidence="4 19">Belongs to the CobS family.</text>
</comment>
<evidence type="ECO:0000256" key="19">
    <source>
        <dbReference type="HAMAP-Rule" id="MF_00719"/>
    </source>
</evidence>
<evidence type="ECO:0000313" key="21">
    <source>
        <dbReference type="Proteomes" id="UP000275473"/>
    </source>
</evidence>
<keyword evidence="12 19" id="KW-1133">Transmembrane helix</keyword>
<evidence type="ECO:0000256" key="9">
    <source>
        <dbReference type="ARBA" id="ARBA00022679"/>
    </source>
</evidence>
<comment type="cofactor">
    <cofactor evidence="1 19">
        <name>Mg(2+)</name>
        <dbReference type="ChEBI" id="CHEBI:18420"/>
    </cofactor>
</comment>
<dbReference type="PANTHER" id="PTHR34148:SF1">
    <property type="entry name" value="ADENOSYLCOBINAMIDE-GDP RIBAZOLETRANSFERASE"/>
    <property type="match status" value="1"/>
</dbReference>
<dbReference type="HAMAP" id="MF_00719">
    <property type="entry name" value="CobS"/>
    <property type="match status" value="1"/>
</dbReference>
<evidence type="ECO:0000256" key="12">
    <source>
        <dbReference type="ARBA" id="ARBA00022989"/>
    </source>
</evidence>
<evidence type="ECO:0000256" key="15">
    <source>
        <dbReference type="ARBA" id="ARBA00032605"/>
    </source>
</evidence>
<evidence type="ECO:0000256" key="10">
    <source>
        <dbReference type="ARBA" id="ARBA00022692"/>
    </source>
</evidence>
<dbReference type="UniPathway" id="UPA00148">
    <property type="reaction ID" value="UER00238"/>
</dbReference>
<evidence type="ECO:0000313" key="20">
    <source>
        <dbReference type="EMBL" id="RNF40050.1"/>
    </source>
</evidence>
<dbReference type="GO" id="GO:0051073">
    <property type="term" value="F:adenosylcobinamide-GDP ribazoletransferase activity"/>
    <property type="evidence" value="ECO:0007669"/>
    <property type="project" value="UniProtKB-UniRule"/>
</dbReference>
<organism evidence="20 21">
    <name type="scientific">Planococcus salinus</name>
    <dbReference type="NCBI Taxonomy" id="1848460"/>
    <lineage>
        <taxon>Bacteria</taxon>
        <taxon>Bacillati</taxon>
        <taxon>Bacillota</taxon>
        <taxon>Bacilli</taxon>
        <taxon>Bacillales</taxon>
        <taxon>Caryophanaceae</taxon>
        <taxon>Planococcus</taxon>
    </lineage>
</organism>
<comment type="catalytic activity">
    <reaction evidence="18 19">
        <text>alpha-ribazole 5'-phosphate + adenosylcob(III)inamide-GDP = adenosylcob(III)alamin 5'-phosphate + GMP + H(+)</text>
        <dbReference type="Rhea" id="RHEA:23560"/>
        <dbReference type="ChEBI" id="CHEBI:15378"/>
        <dbReference type="ChEBI" id="CHEBI:57918"/>
        <dbReference type="ChEBI" id="CHEBI:58115"/>
        <dbReference type="ChEBI" id="CHEBI:60487"/>
        <dbReference type="ChEBI" id="CHEBI:60493"/>
        <dbReference type="EC" id="2.7.8.26"/>
    </reaction>
</comment>
<dbReference type="GO" id="GO:0008818">
    <property type="term" value="F:cobalamin 5'-phosphate synthase activity"/>
    <property type="evidence" value="ECO:0007669"/>
    <property type="project" value="UniProtKB-UniRule"/>
</dbReference>
<protein>
    <recommendedName>
        <fullName evidence="6 19">Adenosylcobinamide-GDP ribazoletransferase</fullName>
        <ecNumber evidence="5 19">2.7.8.26</ecNumber>
    </recommendedName>
    <alternativeName>
        <fullName evidence="16 19">Cobalamin synthase</fullName>
    </alternativeName>
    <alternativeName>
        <fullName evidence="15 19">Cobalamin-5'-phosphate synthase</fullName>
    </alternativeName>
</protein>
<dbReference type="Proteomes" id="UP000275473">
    <property type="component" value="Unassembled WGS sequence"/>
</dbReference>
<dbReference type="AlphaFoldDB" id="A0A3M8P9Y1"/>
<evidence type="ECO:0000256" key="6">
    <source>
        <dbReference type="ARBA" id="ARBA00015850"/>
    </source>
</evidence>
<keyword evidence="10 19" id="KW-0812">Transmembrane</keyword>